<dbReference type="GO" id="GO:0005739">
    <property type="term" value="C:mitochondrion"/>
    <property type="evidence" value="ECO:0007669"/>
    <property type="project" value="UniProtKB-SubCell"/>
</dbReference>
<evidence type="ECO:0000256" key="2">
    <source>
        <dbReference type="ARBA" id="ARBA00010745"/>
    </source>
</evidence>
<organism evidence="9 10">
    <name type="scientific">Brachionus plicatilis</name>
    <name type="common">Marine rotifer</name>
    <name type="synonym">Brachionus muelleri</name>
    <dbReference type="NCBI Taxonomy" id="10195"/>
    <lineage>
        <taxon>Eukaryota</taxon>
        <taxon>Metazoa</taxon>
        <taxon>Spiralia</taxon>
        <taxon>Gnathifera</taxon>
        <taxon>Rotifera</taxon>
        <taxon>Eurotatoria</taxon>
        <taxon>Monogononta</taxon>
        <taxon>Pseudotrocha</taxon>
        <taxon>Ploima</taxon>
        <taxon>Brachionidae</taxon>
        <taxon>Brachionus</taxon>
    </lineage>
</organism>
<dbReference type="GO" id="GO:0005840">
    <property type="term" value="C:ribosome"/>
    <property type="evidence" value="ECO:0007669"/>
    <property type="project" value="UniProtKB-KW"/>
</dbReference>
<dbReference type="InterPro" id="IPR036853">
    <property type="entry name" value="Ribosomal_uL14_sf"/>
</dbReference>
<evidence type="ECO:0000256" key="8">
    <source>
        <dbReference type="ARBA" id="ARBA00042938"/>
    </source>
</evidence>
<evidence type="ECO:0000313" key="10">
    <source>
        <dbReference type="Proteomes" id="UP000276133"/>
    </source>
</evidence>
<dbReference type="AlphaFoldDB" id="A0A3M7SZW4"/>
<comment type="caution">
    <text evidence="9">The sequence shown here is derived from an EMBL/GenBank/DDBJ whole genome shotgun (WGS) entry which is preliminary data.</text>
</comment>
<dbReference type="HAMAP" id="MF_01367">
    <property type="entry name" value="Ribosomal_uL14"/>
    <property type="match status" value="1"/>
</dbReference>
<dbReference type="EMBL" id="REGN01000556">
    <property type="protein sequence ID" value="RNA41120.1"/>
    <property type="molecule type" value="Genomic_DNA"/>
</dbReference>
<dbReference type="SMART" id="SM01374">
    <property type="entry name" value="Ribosomal_L14"/>
    <property type="match status" value="1"/>
</dbReference>
<reference evidence="9 10" key="1">
    <citation type="journal article" date="2018" name="Sci. Rep.">
        <title>Genomic signatures of local adaptation to the degree of environmental predictability in rotifers.</title>
        <authorList>
            <person name="Franch-Gras L."/>
            <person name="Hahn C."/>
            <person name="Garcia-Roger E.M."/>
            <person name="Carmona M.J."/>
            <person name="Serra M."/>
            <person name="Gomez A."/>
        </authorList>
    </citation>
    <scope>NUCLEOTIDE SEQUENCE [LARGE SCALE GENOMIC DNA]</scope>
    <source>
        <strain evidence="9">HYR1</strain>
    </source>
</reference>
<protein>
    <recommendedName>
        <fullName evidence="7">Large ribosomal subunit protein uL14m</fullName>
    </recommendedName>
    <alternativeName>
        <fullName evidence="8">39S ribosomal protein L14, mitochondrial</fullName>
    </alternativeName>
</protein>
<comment type="similarity">
    <text evidence="2">Belongs to the universal ribosomal protein uL14 family.</text>
</comment>
<proteinExistence type="inferred from homology"/>
<accession>A0A3M7SZW4</accession>
<dbReference type="STRING" id="10195.A0A3M7SZW4"/>
<dbReference type="PANTHER" id="PTHR21037:SF3">
    <property type="entry name" value="LARGE RIBOSOMAL SUBUNIT PROTEIN UL14M"/>
    <property type="match status" value="1"/>
</dbReference>
<dbReference type="Proteomes" id="UP000276133">
    <property type="component" value="Unassembled WGS sequence"/>
</dbReference>
<evidence type="ECO:0000256" key="3">
    <source>
        <dbReference type="ARBA" id="ARBA00022946"/>
    </source>
</evidence>
<dbReference type="GO" id="GO:1990904">
    <property type="term" value="C:ribonucleoprotein complex"/>
    <property type="evidence" value="ECO:0007669"/>
    <property type="project" value="UniProtKB-KW"/>
</dbReference>
<evidence type="ECO:0000256" key="1">
    <source>
        <dbReference type="ARBA" id="ARBA00004173"/>
    </source>
</evidence>
<evidence type="ECO:0000256" key="7">
    <source>
        <dbReference type="ARBA" id="ARBA00040118"/>
    </source>
</evidence>
<comment type="subcellular location">
    <subcellularLocation>
        <location evidence="1">Mitochondrion</location>
    </subcellularLocation>
</comment>
<keyword evidence="4" id="KW-0689">Ribosomal protein</keyword>
<dbReference type="CDD" id="cd00337">
    <property type="entry name" value="Ribosomal_uL14"/>
    <property type="match status" value="1"/>
</dbReference>
<name>A0A3M7SZW4_BRAPC</name>
<dbReference type="OrthoDB" id="274765at2759"/>
<dbReference type="Pfam" id="PF00238">
    <property type="entry name" value="Ribosomal_L14"/>
    <property type="match status" value="1"/>
</dbReference>
<keyword evidence="5" id="KW-0496">Mitochondrion</keyword>
<keyword evidence="10" id="KW-1185">Reference proteome</keyword>
<evidence type="ECO:0000256" key="5">
    <source>
        <dbReference type="ARBA" id="ARBA00023128"/>
    </source>
</evidence>
<dbReference type="InterPro" id="IPR000218">
    <property type="entry name" value="Ribosomal_uL14"/>
</dbReference>
<keyword evidence="3" id="KW-0809">Transit peptide</keyword>
<sequence length="113" mass="12393">MSRMKIVDDSKLARDGMAYKRAPKIIHVYNKKRIGSIGDTVLLAVKGQKQKAIIVGCKNYNRKGGIPNFDTNNCVLVDDQNTPLGSRVTVPIPASLRSHPNCTKLIALATNFV</sequence>
<evidence type="ECO:0000256" key="6">
    <source>
        <dbReference type="ARBA" id="ARBA00023274"/>
    </source>
</evidence>
<dbReference type="GO" id="GO:0006412">
    <property type="term" value="P:translation"/>
    <property type="evidence" value="ECO:0007669"/>
    <property type="project" value="InterPro"/>
</dbReference>
<gene>
    <name evidence="9" type="ORF">BpHYR1_048389</name>
</gene>
<dbReference type="GO" id="GO:0003735">
    <property type="term" value="F:structural constituent of ribosome"/>
    <property type="evidence" value="ECO:0007669"/>
    <property type="project" value="InterPro"/>
</dbReference>
<dbReference type="FunFam" id="2.40.150.20:FF:000018">
    <property type="entry name" value="Ribosomal protein L14, putative"/>
    <property type="match status" value="1"/>
</dbReference>
<evidence type="ECO:0000313" key="9">
    <source>
        <dbReference type="EMBL" id="RNA41120.1"/>
    </source>
</evidence>
<dbReference type="SUPFAM" id="SSF50193">
    <property type="entry name" value="Ribosomal protein L14"/>
    <property type="match status" value="1"/>
</dbReference>
<dbReference type="PANTHER" id="PTHR21037">
    <property type="entry name" value="39S RIBOSOMAL PROTEIN L14, MITOCHONDRIAL"/>
    <property type="match status" value="1"/>
</dbReference>
<keyword evidence="6" id="KW-0687">Ribonucleoprotein</keyword>
<evidence type="ECO:0000256" key="4">
    <source>
        <dbReference type="ARBA" id="ARBA00022980"/>
    </source>
</evidence>
<dbReference type="Gene3D" id="2.40.150.20">
    <property type="entry name" value="Ribosomal protein L14"/>
    <property type="match status" value="1"/>
</dbReference>